<dbReference type="Pfam" id="PF02782">
    <property type="entry name" value="FGGY_C"/>
    <property type="match status" value="1"/>
</dbReference>
<dbReference type="STRING" id="1193181.BN10_1380008"/>
<evidence type="ECO:0000259" key="7">
    <source>
        <dbReference type="Pfam" id="PF02782"/>
    </source>
</evidence>
<feature type="domain" description="Carbohydrate kinase FGGY N-terminal" evidence="6">
    <location>
        <begin position="10"/>
        <end position="264"/>
    </location>
</feature>
<accession>N0DY84</accession>
<keyword evidence="4 5" id="KW-0418">Kinase</keyword>
<evidence type="ECO:0000313" key="9">
    <source>
        <dbReference type="Proteomes" id="UP000013167"/>
    </source>
</evidence>
<proteinExistence type="inferred from homology"/>
<keyword evidence="2" id="KW-0859">Xylose metabolism</keyword>
<dbReference type="PIRSF" id="PIRSF000538">
    <property type="entry name" value="GlpK"/>
    <property type="match status" value="1"/>
</dbReference>
<dbReference type="PROSITE" id="PS00445">
    <property type="entry name" value="FGGY_KINASES_2"/>
    <property type="match status" value="1"/>
</dbReference>
<gene>
    <name evidence="8" type="ORF">BN10_1380008</name>
</gene>
<comment type="similarity">
    <text evidence="1 5">Belongs to the FGGY kinase family.</text>
</comment>
<dbReference type="InterPro" id="IPR018484">
    <property type="entry name" value="FGGY_N"/>
</dbReference>
<comment type="caution">
    <text evidence="8">The sequence shown here is derived from an EMBL/GenBank/DDBJ whole genome shotgun (WGS) entry which is preliminary data.</text>
</comment>
<evidence type="ECO:0000256" key="5">
    <source>
        <dbReference type="RuleBase" id="RU003733"/>
    </source>
</evidence>
<dbReference type="AlphaFoldDB" id="N0DY84"/>
<dbReference type="PANTHER" id="PTHR43095">
    <property type="entry name" value="SUGAR KINASE"/>
    <property type="match status" value="1"/>
</dbReference>
<dbReference type="PANTHER" id="PTHR43095:SF5">
    <property type="entry name" value="XYLULOSE KINASE"/>
    <property type="match status" value="1"/>
</dbReference>
<organism evidence="8 9">
    <name type="scientific">Phycicoccus elongatus Lp2</name>
    <dbReference type="NCBI Taxonomy" id="1193181"/>
    <lineage>
        <taxon>Bacteria</taxon>
        <taxon>Bacillati</taxon>
        <taxon>Actinomycetota</taxon>
        <taxon>Actinomycetes</taxon>
        <taxon>Micrococcales</taxon>
        <taxon>Intrasporangiaceae</taxon>
        <taxon>Phycicoccus</taxon>
    </lineage>
</organism>
<dbReference type="InterPro" id="IPR050406">
    <property type="entry name" value="FGGY_Carb_Kinase"/>
</dbReference>
<dbReference type="OrthoDB" id="9782710at2"/>
<evidence type="ECO:0000256" key="1">
    <source>
        <dbReference type="ARBA" id="ARBA00009156"/>
    </source>
</evidence>
<dbReference type="EMBL" id="CAIZ01000044">
    <property type="protein sequence ID" value="CCH69157.1"/>
    <property type="molecule type" value="Genomic_DNA"/>
</dbReference>
<evidence type="ECO:0000256" key="2">
    <source>
        <dbReference type="ARBA" id="ARBA00022629"/>
    </source>
</evidence>
<dbReference type="InterPro" id="IPR043129">
    <property type="entry name" value="ATPase_NBD"/>
</dbReference>
<dbReference type="CDD" id="cd07805">
    <property type="entry name" value="ASKHA_NBD_FGGY_CvXK-like"/>
    <property type="match status" value="1"/>
</dbReference>
<protein>
    <submittedName>
        <fullName evidence="8">Carbohydrate kinase FGGY</fullName>
    </submittedName>
</protein>
<name>N0DY84_9MICO</name>
<keyword evidence="3 5" id="KW-0808">Transferase</keyword>
<dbReference type="InterPro" id="IPR018485">
    <property type="entry name" value="FGGY_C"/>
</dbReference>
<dbReference type="Proteomes" id="UP000013167">
    <property type="component" value="Unassembled WGS sequence"/>
</dbReference>
<dbReference type="GO" id="GO:0042732">
    <property type="term" value="P:D-xylose metabolic process"/>
    <property type="evidence" value="ECO:0007669"/>
    <property type="project" value="UniProtKB-KW"/>
</dbReference>
<dbReference type="GO" id="GO:0016301">
    <property type="term" value="F:kinase activity"/>
    <property type="evidence" value="ECO:0007669"/>
    <property type="project" value="UniProtKB-KW"/>
</dbReference>
<dbReference type="SUPFAM" id="SSF53067">
    <property type="entry name" value="Actin-like ATPase domain"/>
    <property type="match status" value="2"/>
</dbReference>
<dbReference type="HOGENOM" id="CLU_009281_3_3_11"/>
<evidence type="ECO:0000259" key="6">
    <source>
        <dbReference type="Pfam" id="PF00370"/>
    </source>
</evidence>
<dbReference type="Pfam" id="PF00370">
    <property type="entry name" value="FGGY_N"/>
    <property type="match status" value="1"/>
</dbReference>
<dbReference type="InterPro" id="IPR000577">
    <property type="entry name" value="Carb_kinase_FGGY"/>
</dbReference>
<keyword evidence="9" id="KW-1185">Reference proteome</keyword>
<evidence type="ECO:0000313" key="8">
    <source>
        <dbReference type="EMBL" id="CCH69157.1"/>
    </source>
</evidence>
<dbReference type="eggNOG" id="COG1070">
    <property type="taxonomic scope" value="Bacteria"/>
</dbReference>
<reference evidence="8 9" key="1">
    <citation type="journal article" date="2013" name="ISME J.">
        <title>A metabolic model for members of the genus Tetrasphaera involved in enhanced biological phosphorus removal.</title>
        <authorList>
            <person name="Kristiansen R."/>
            <person name="Nguyen H.T.T."/>
            <person name="Saunders A.M."/>
            <person name="Nielsen J.L."/>
            <person name="Wimmer R."/>
            <person name="Le V.Q."/>
            <person name="McIlroy S.J."/>
            <person name="Petrovski S."/>
            <person name="Seviour R.J."/>
            <person name="Calteau A."/>
            <person name="Nielsen K.L."/>
            <person name="Nielsen P.H."/>
        </authorList>
    </citation>
    <scope>NUCLEOTIDE SEQUENCE [LARGE SCALE GENOMIC DNA]</scope>
    <source>
        <strain evidence="8 9">Lp2</strain>
    </source>
</reference>
<keyword evidence="2" id="KW-0119">Carbohydrate metabolism</keyword>
<dbReference type="InterPro" id="IPR018483">
    <property type="entry name" value="Carb_kinase_FGGY_CS"/>
</dbReference>
<feature type="domain" description="Carbohydrate kinase FGGY C-terminal" evidence="7">
    <location>
        <begin position="304"/>
        <end position="460"/>
    </location>
</feature>
<sequence length="514" mass="54270">MTVDPARWAVLTVDLGTGGPKTSLVTLDGTIHFSEFTAVETERPSPGRALQDAEEWWRQILASARRGLDGGAVRRESVRAVAVTGQWSSVVPTRADLSPAGPCRMWLDTSASRHSQRIVGGPVLGYDPRWLTAWLRRTAGVPSPRGGDPVSHMLGFQHDEPGIAAGTAHYLEPVDHLTSRFAGRVHASAASMCGTWLVDIRDDRTAYASELVSRTGIDPGKLPPLSASGGVVGSLAPAVAAVLGLADDVAVVAGTPDLHAAWVGSGALGIGQAHLAISTTSWISCAVAAKKTDALHSIATVPGLTPEGHLVADNHEAAGASLTWLRSQVVDGSYEELCDEAIHSPAGSNGVLFQPWLAGMRSPVDDRSARGGWTGMSLQTTRADLIRSVLEGVALQSRWLLGPVEKFAGTRFDALRILGGGAESDLWCQIHADALGRRVERVREPMAAQSRGAALIAALALGIIGFDDVPALVPVDRAFVPDPQVTPVYDALARELPKVYSGLKGTFSRLRSPR</sequence>
<evidence type="ECO:0000256" key="4">
    <source>
        <dbReference type="ARBA" id="ARBA00022777"/>
    </source>
</evidence>
<dbReference type="RefSeq" id="WP_010851907.1">
    <property type="nucleotide sequence ID" value="NZ_HF570956.1"/>
</dbReference>
<evidence type="ECO:0000256" key="3">
    <source>
        <dbReference type="ARBA" id="ARBA00022679"/>
    </source>
</evidence>
<dbReference type="Gene3D" id="3.30.420.40">
    <property type="match status" value="2"/>
</dbReference>
<dbReference type="GO" id="GO:0016773">
    <property type="term" value="F:phosphotransferase activity, alcohol group as acceptor"/>
    <property type="evidence" value="ECO:0007669"/>
    <property type="project" value="InterPro"/>
</dbReference>